<feature type="region of interest" description="Disordered" evidence="1">
    <location>
        <begin position="1"/>
        <end position="81"/>
    </location>
</feature>
<name>A0A9P7ZB78_9HELO</name>
<organism evidence="2 3">
    <name type="scientific">Calycina marina</name>
    <dbReference type="NCBI Taxonomy" id="1763456"/>
    <lineage>
        <taxon>Eukaryota</taxon>
        <taxon>Fungi</taxon>
        <taxon>Dikarya</taxon>
        <taxon>Ascomycota</taxon>
        <taxon>Pezizomycotina</taxon>
        <taxon>Leotiomycetes</taxon>
        <taxon>Helotiales</taxon>
        <taxon>Pezizellaceae</taxon>
        <taxon>Calycina</taxon>
    </lineage>
</organism>
<dbReference type="Proteomes" id="UP000887226">
    <property type="component" value="Unassembled WGS sequence"/>
</dbReference>
<protein>
    <submittedName>
        <fullName evidence="2">Uncharacterized protein</fullName>
    </submittedName>
</protein>
<comment type="caution">
    <text evidence="2">The sequence shown here is derived from an EMBL/GenBank/DDBJ whole genome shotgun (WGS) entry which is preliminary data.</text>
</comment>
<dbReference type="AlphaFoldDB" id="A0A9P7ZB78"/>
<evidence type="ECO:0000313" key="2">
    <source>
        <dbReference type="EMBL" id="KAG9248755.1"/>
    </source>
</evidence>
<dbReference type="OrthoDB" id="5375886at2759"/>
<reference evidence="2" key="1">
    <citation type="journal article" date="2021" name="IMA Fungus">
        <title>Genomic characterization of three marine fungi, including Emericellopsis atlantica sp. nov. with signatures of a generalist lifestyle and marine biomass degradation.</title>
        <authorList>
            <person name="Hagestad O.C."/>
            <person name="Hou L."/>
            <person name="Andersen J.H."/>
            <person name="Hansen E.H."/>
            <person name="Altermark B."/>
            <person name="Li C."/>
            <person name="Kuhnert E."/>
            <person name="Cox R.J."/>
            <person name="Crous P.W."/>
            <person name="Spatafora J.W."/>
            <person name="Lail K."/>
            <person name="Amirebrahimi M."/>
            <person name="Lipzen A."/>
            <person name="Pangilinan J."/>
            <person name="Andreopoulos W."/>
            <person name="Hayes R.D."/>
            <person name="Ng V."/>
            <person name="Grigoriev I.V."/>
            <person name="Jackson S.A."/>
            <person name="Sutton T.D.S."/>
            <person name="Dobson A.D.W."/>
            <person name="Rama T."/>
        </authorList>
    </citation>
    <scope>NUCLEOTIDE SEQUENCE</scope>
    <source>
        <strain evidence="2">TRa3180A</strain>
    </source>
</reference>
<feature type="compositionally biased region" description="Basic and acidic residues" evidence="1">
    <location>
        <begin position="59"/>
        <end position="81"/>
    </location>
</feature>
<sequence>MAPAESTTQGAGRQSPDPETQSKSQAGAPSSGKGVNDGSDNKKSSKSGLEGLKSNPKGPLDDHVREVAKKTVGNDKGDAKV</sequence>
<keyword evidence="3" id="KW-1185">Reference proteome</keyword>
<evidence type="ECO:0000313" key="3">
    <source>
        <dbReference type="Proteomes" id="UP000887226"/>
    </source>
</evidence>
<gene>
    <name evidence="2" type="ORF">BJ878DRAFT_310336</name>
</gene>
<feature type="compositionally biased region" description="Polar residues" evidence="1">
    <location>
        <begin position="1"/>
        <end position="28"/>
    </location>
</feature>
<evidence type="ECO:0000256" key="1">
    <source>
        <dbReference type="SAM" id="MobiDB-lite"/>
    </source>
</evidence>
<proteinExistence type="predicted"/>
<dbReference type="EMBL" id="MU253744">
    <property type="protein sequence ID" value="KAG9248755.1"/>
    <property type="molecule type" value="Genomic_DNA"/>
</dbReference>
<accession>A0A9P7ZB78</accession>